<evidence type="ECO:0000313" key="1">
    <source>
        <dbReference type="EMBL" id="MCD7454306.1"/>
    </source>
</evidence>
<gene>
    <name evidence="1" type="ORF">HAX54_024318</name>
</gene>
<sequence length="105" mass="12047">MTSNKTKSRRRIIAPDFNSYRVVIDKISYEFEELLKECNATCTIGRRIFLDTTNRVPSNDISIGETAIDIKSLDSLKGSIIARNLHQIKQTSNCIRNPRRLPMHP</sequence>
<reference evidence="1 2" key="1">
    <citation type="journal article" date="2021" name="BMC Genomics">
        <title>Datura genome reveals duplications of psychoactive alkaloid biosynthetic genes and high mutation rate following tissue culture.</title>
        <authorList>
            <person name="Rajewski A."/>
            <person name="Carter-House D."/>
            <person name="Stajich J."/>
            <person name="Litt A."/>
        </authorList>
    </citation>
    <scope>NUCLEOTIDE SEQUENCE [LARGE SCALE GENOMIC DNA]</scope>
    <source>
        <strain evidence="1">AR-01</strain>
    </source>
</reference>
<name>A0ABS8S5A8_DATST</name>
<organism evidence="1 2">
    <name type="scientific">Datura stramonium</name>
    <name type="common">Jimsonweed</name>
    <name type="synonym">Common thornapple</name>
    <dbReference type="NCBI Taxonomy" id="4076"/>
    <lineage>
        <taxon>Eukaryota</taxon>
        <taxon>Viridiplantae</taxon>
        <taxon>Streptophyta</taxon>
        <taxon>Embryophyta</taxon>
        <taxon>Tracheophyta</taxon>
        <taxon>Spermatophyta</taxon>
        <taxon>Magnoliopsida</taxon>
        <taxon>eudicotyledons</taxon>
        <taxon>Gunneridae</taxon>
        <taxon>Pentapetalae</taxon>
        <taxon>asterids</taxon>
        <taxon>lamiids</taxon>
        <taxon>Solanales</taxon>
        <taxon>Solanaceae</taxon>
        <taxon>Solanoideae</taxon>
        <taxon>Datureae</taxon>
        <taxon>Datura</taxon>
    </lineage>
</organism>
<proteinExistence type="predicted"/>
<keyword evidence="2" id="KW-1185">Reference proteome</keyword>
<dbReference type="Proteomes" id="UP000823775">
    <property type="component" value="Unassembled WGS sequence"/>
</dbReference>
<evidence type="ECO:0000313" key="2">
    <source>
        <dbReference type="Proteomes" id="UP000823775"/>
    </source>
</evidence>
<accession>A0ABS8S5A8</accession>
<protein>
    <submittedName>
        <fullName evidence="1">Uncharacterized protein</fullName>
    </submittedName>
</protein>
<comment type="caution">
    <text evidence="1">The sequence shown here is derived from an EMBL/GenBank/DDBJ whole genome shotgun (WGS) entry which is preliminary data.</text>
</comment>
<dbReference type="EMBL" id="JACEIK010000297">
    <property type="protein sequence ID" value="MCD7454306.1"/>
    <property type="molecule type" value="Genomic_DNA"/>
</dbReference>